<protein>
    <recommendedName>
        <fullName evidence="1">P68 RBP/TagC-like beta-propeller domain-containing protein</fullName>
    </recommendedName>
</protein>
<proteinExistence type="predicted"/>
<accession>A0AAP7EKH0</accession>
<gene>
    <name evidence="2" type="ORF">GQX52_10035</name>
</gene>
<evidence type="ECO:0000313" key="3">
    <source>
        <dbReference type="Proteomes" id="UP000561555"/>
    </source>
</evidence>
<feature type="non-terminal residue" evidence="2">
    <location>
        <position position="1"/>
    </location>
</feature>
<reference evidence="2 3" key="1">
    <citation type="journal article" date="2020" name="J. Antimicrob. Chemother.">
        <title>Detection of heterogeneous vancomycin intermediate resistance in MRSA isolates from Latin America.</title>
        <authorList>
            <person name="Castro B.E."/>
            <person name="Berrio M."/>
            <person name="Vargas M.L."/>
            <person name="Carvajal L.P."/>
            <person name="Millan L.V."/>
            <person name="Rios R."/>
            <person name="Hernandez A.K."/>
            <person name="Rincon S."/>
            <person name="Cubides P."/>
            <person name="Forero E."/>
            <person name="Dinh A."/>
            <person name="Seas C."/>
            <person name="Munita J.M."/>
            <person name="Arias C.A."/>
            <person name="Reyes J."/>
            <person name="Diaz L."/>
        </authorList>
    </citation>
    <scope>NUCLEOTIDE SEQUENCE [LARGE SCALE GENOMIC DNA]</scope>
    <source>
        <strain evidence="2 3">UP89</strain>
    </source>
</reference>
<comment type="caution">
    <text evidence="2">The sequence shown here is derived from an EMBL/GenBank/DDBJ whole genome shotgun (WGS) entry which is preliminary data.</text>
</comment>
<dbReference type="EMBL" id="JAANDN010000091">
    <property type="protein sequence ID" value="NUY68967.1"/>
    <property type="molecule type" value="Genomic_DNA"/>
</dbReference>
<dbReference type="Pfam" id="PF21311">
    <property type="entry name" value="Phage_RBD_prop"/>
    <property type="match status" value="1"/>
</dbReference>
<evidence type="ECO:0000313" key="2">
    <source>
        <dbReference type="EMBL" id="NUY68967.1"/>
    </source>
</evidence>
<organism evidence="2 3">
    <name type="scientific">Staphylococcus aureus</name>
    <dbReference type="NCBI Taxonomy" id="1280"/>
    <lineage>
        <taxon>Bacteria</taxon>
        <taxon>Bacillati</taxon>
        <taxon>Bacillota</taxon>
        <taxon>Bacilli</taxon>
        <taxon>Bacillales</taxon>
        <taxon>Staphylococcaceae</taxon>
        <taxon>Staphylococcus</taxon>
    </lineage>
</organism>
<feature type="domain" description="P68 RBP/TagC-like beta-propeller" evidence="1">
    <location>
        <begin position="1"/>
        <end position="135"/>
    </location>
</feature>
<dbReference type="InterPro" id="IPR048799">
    <property type="entry name" value="P68_RBP_TagC-like_beta-prop"/>
</dbReference>
<feature type="non-terminal residue" evidence="2">
    <location>
        <position position="135"/>
    </location>
</feature>
<sequence length="135" mass="15920">FIDRLLVKNGGHGTHNAYRYIDGELWIYSAVLDSNKNNKFVRFQYRTGEITYGNEMQDVMPNIFNDRYTSAIYNPVENLMIFRREYKPTERQLKNSLNFVEVRSADDIDKGIDKVLYQMDIPMEYTSDTQPMQGI</sequence>
<dbReference type="Proteomes" id="UP000561555">
    <property type="component" value="Unassembled WGS sequence"/>
</dbReference>
<evidence type="ECO:0000259" key="1">
    <source>
        <dbReference type="Pfam" id="PF21311"/>
    </source>
</evidence>
<dbReference type="AlphaFoldDB" id="A0AAP7EKH0"/>
<name>A0AAP7EKH0_STAAU</name>